<dbReference type="Proteomes" id="UP000468591">
    <property type="component" value="Unassembled WGS sequence"/>
</dbReference>
<accession>A0A6P0CAK9</accession>
<dbReference type="PROSITE" id="PS51257">
    <property type="entry name" value="PROKAR_LIPOPROTEIN"/>
    <property type="match status" value="1"/>
</dbReference>
<name>A0A6P0CAK9_9RHOB</name>
<dbReference type="RefSeq" id="WP_164353156.1">
    <property type="nucleotide sequence ID" value="NZ_JAABNT010000003.1"/>
</dbReference>
<protein>
    <recommendedName>
        <fullName evidence="4">Lipoprotein</fullName>
    </recommendedName>
</protein>
<evidence type="ECO:0008006" key="4">
    <source>
        <dbReference type="Google" id="ProtNLM"/>
    </source>
</evidence>
<comment type="caution">
    <text evidence="2">The sequence shown here is derived from an EMBL/GenBank/DDBJ whole genome shotgun (WGS) entry which is preliminary data.</text>
</comment>
<evidence type="ECO:0000313" key="3">
    <source>
        <dbReference type="Proteomes" id="UP000468591"/>
    </source>
</evidence>
<keyword evidence="3" id="KW-1185">Reference proteome</keyword>
<keyword evidence="1" id="KW-0732">Signal</keyword>
<sequence length="157" mass="17223">MKRASYALFAAIVLLAACAPLETYYKPGVPVAQLNRDTTACEVKALRDVPVTTLMRRRPPIYVPGNRTCDAEGNCVGHYGYYVPGGFETYDPNVGLRLRVERQCMADKGYAPVSIPVCPDSVARAAHARATTRMPDLTERSCVIRNPDGTFQIVTRG</sequence>
<dbReference type="EMBL" id="JAABNT010000003">
    <property type="protein sequence ID" value="NEK22235.1"/>
    <property type="molecule type" value="Genomic_DNA"/>
</dbReference>
<organism evidence="2 3">
    <name type="scientific">Sulfitobacter sediminilitoris</name>
    <dbReference type="NCBI Taxonomy" id="2698830"/>
    <lineage>
        <taxon>Bacteria</taxon>
        <taxon>Pseudomonadati</taxon>
        <taxon>Pseudomonadota</taxon>
        <taxon>Alphaproteobacteria</taxon>
        <taxon>Rhodobacterales</taxon>
        <taxon>Roseobacteraceae</taxon>
        <taxon>Sulfitobacter</taxon>
    </lineage>
</organism>
<evidence type="ECO:0000256" key="1">
    <source>
        <dbReference type="SAM" id="SignalP"/>
    </source>
</evidence>
<feature type="signal peptide" evidence="1">
    <location>
        <begin position="1"/>
        <end position="19"/>
    </location>
</feature>
<evidence type="ECO:0000313" key="2">
    <source>
        <dbReference type="EMBL" id="NEK22235.1"/>
    </source>
</evidence>
<dbReference type="AlphaFoldDB" id="A0A6P0CAK9"/>
<reference evidence="2 3" key="1">
    <citation type="submission" date="2020-01" db="EMBL/GenBank/DDBJ databases">
        <title>Sulfitobacter sediminilitoris sp. nov., isolated from a tidal flat.</title>
        <authorList>
            <person name="Park S."/>
            <person name="Yoon J.-H."/>
        </authorList>
    </citation>
    <scope>NUCLEOTIDE SEQUENCE [LARGE SCALE GENOMIC DNA]</scope>
    <source>
        <strain evidence="2 3">JBTF-M27</strain>
    </source>
</reference>
<gene>
    <name evidence="2" type="ORF">GV827_07450</name>
</gene>
<proteinExistence type="predicted"/>
<feature type="chain" id="PRO_5026994236" description="Lipoprotein" evidence="1">
    <location>
        <begin position="20"/>
        <end position="157"/>
    </location>
</feature>